<protein>
    <submittedName>
        <fullName evidence="2">Uncharacterized protein</fullName>
    </submittedName>
</protein>
<proteinExistence type="predicted"/>
<dbReference type="AlphaFoldDB" id="A0A0B0EN40"/>
<organism evidence="2 3">
    <name type="scientific">Candidatus Scalindua brodae</name>
    <dbReference type="NCBI Taxonomy" id="237368"/>
    <lineage>
        <taxon>Bacteria</taxon>
        <taxon>Pseudomonadati</taxon>
        <taxon>Planctomycetota</taxon>
        <taxon>Candidatus Brocadiia</taxon>
        <taxon>Candidatus Brocadiales</taxon>
        <taxon>Candidatus Scalinduaceae</taxon>
        <taxon>Candidatus Scalindua</taxon>
    </lineage>
</organism>
<comment type="caution">
    <text evidence="2">The sequence shown here is derived from an EMBL/GenBank/DDBJ whole genome shotgun (WGS) entry which is preliminary data.</text>
</comment>
<feature type="chain" id="PRO_5002073506" evidence="1">
    <location>
        <begin position="19"/>
        <end position="163"/>
    </location>
</feature>
<gene>
    <name evidence="2" type="ORF">SCABRO_00182</name>
</gene>
<dbReference type="EMBL" id="JRYO01000019">
    <property type="protein sequence ID" value="KHE94044.1"/>
    <property type="molecule type" value="Genomic_DNA"/>
</dbReference>
<sequence length="163" mass="18823">MFSAFIALTLLFSNTVFAIDNGKVVVLDTDMTIGKYVIVHEVFKSKIANIADEIYLGSKSINKRKIKKKIRQIDPDVVYCIGSRAYQLAHDVTKNVDLVFSSAINYHRFPMRKNTYGISNELPQKMQMMMFRYFFPDIEKIGVLYSKTYNKEWLDTAIENAGR</sequence>
<keyword evidence="1" id="KW-0732">Signal</keyword>
<name>A0A0B0EN40_9BACT</name>
<evidence type="ECO:0000313" key="2">
    <source>
        <dbReference type="EMBL" id="KHE94044.1"/>
    </source>
</evidence>
<dbReference type="Pfam" id="PF04392">
    <property type="entry name" value="ABC_sub_bind"/>
    <property type="match status" value="1"/>
</dbReference>
<dbReference type="Proteomes" id="UP000030652">
    <property type="component" value="Unassembled WGS sequence"/>
</dbReference>
<feature type="signal peptide" evidence="1">
    <location>
        <begin position="1"/>
        <end position="18"/>
    </location>
</feature>
<dbReference type="Gene3D" id="3.40.50.2300">
    <property type="match status" value="1"/>
</dbReference>
<evidence type="ECO:0000256" key="1">
    <source>
        <dbReference type="SAM" id="SignalP"/>
    </source>
</evidence>
<reference evidence="2 3" key="1">
    <citation type="submission" date="2014-10" db="EMBL/GenBank/DDBJ databases">
        <title>Draft genome of anammox bacterium scalindua brodae, obtained using differential coverage binning of sequence data from two enrichment reactors.</title>
        <authorList>
            <person name="Speth D.R."/>
            <person name="Russ L."/>
            <person name="Kartal B."/>
            <person name="Op den Camp H.J."/>
            <person name="Dutilh B.E."/>
            <person name="Jetten M.S."/>
        </authorList>
    </citation>
    <scope>NUCLEOTIDE SEQUENCE [LARGE SCALE GENOMIC DNA]</scope>
    <source>
        <strain evidence="2">RU1</strain>
    </source>
</reference>
<evidence type="ECO:0000313" key="3">
    <source>
        <dbReference type="Proteomes" id="UP000030652"/>
    </source>
</evidence>
<dbReference type="eggNOG" id="COG2984">
    <property type="taxonomic scope" value="Bacteria"/>
</dbReference>
<accession>A0A0B0EN40</accession>
<dbReference type="InterPro" id="IPR007487">
    <property type="entry name" value="ABC_transpt-TYRBP-like"/>
</dbReference>